<keyword evidence="2" id="KW-1185">Reference proteome</keyword>
<accession>A0A9P0YWW4</accession>
<comment type="caution">
    <text evidence="1">The sequence shown here is derived from an EMBL/GenBank/DDBJ whole genome shotgun (WGS) entry which is preliminary data.</text>
</comment>
<name>A0A9P0YWW4_CUSEU</name>
<evidence type="ECO:0000313" key="1">
    <source>
        <dbReference type="EMBL" id="CAH9078301.1"/>
    </source>
</evidence>
<evidence type="ECO:0000313" key="2">
    <source>
        <dbReference type="Proteomes" id="UP001152484"/>
    </source>
</evidence>
<dbReference type="Proteomes" id="UP001152484">
    <property type="component" value="Unassembled WGS sequence"/>
</dbReference>
<organism evidence="1 2">
    <name type="scientific">Cuscuta europaea</name>
    <name type="common">European dodder</name>
    <dbReference type="NCBI Taxonomy" id="41803"/>
    <lineage>
        <taxon>Eukaryota</taxon>
        <taxon>Viridiplantae</taxon>
        <taxon>Streptophyta</taxon>
        <taxon>Embryophyta</taxon>
        <taxon>Tracheophyta</taxon>
        <taxon>Spermatophyta</taxon>
        <taxon>Magnoliopsida</taxon>
        <taxon>eudicotyledons</taxon>
        <taxon>Gunneridae</taxon>
        <taxon>Pentapetalae</taxon>
        <taxon>asterids</taxon>
        <taxon>lamiids</taxon>
        <taxon>Solanales</taxon>
        <taxon>Convolvulaceae</taxon>
        <taxon>Cuscuteae</taxon>
        <taxon>Cuscuta</taxon>
        <taxon>Cuscuta subgen. Cuscuta</taxon>
    </lineage>
</organism>
<reference evidence="1" key="1">
    <citation type="submission" date="2022-07" db="EMBL/GenBank/DDBJ databases">
        <authorList>
            <person name="Macas J."/>
            <person name="Novak P."/>
            <person name="Neumann P."/>
        </authorList>
    </citation>
    <scope>NUCLEOTIDE SEQUENCE</scope>
</reference>
<proteinExistence type="predicted"/>
<protein>
    <submittedName>
        <fullName evidence="1">Uncharacterized protein</fullName>
    </submittedName>
</protein>
<dbReference type="AlphaFoldDB" id="A0A9P0YWW4"/>
<gene>
    <name evidence="1" type="ORF">CEURO_LOCUS6651</name>
</gene>
<sequence>MSANFELLKPQNIIHEGFASANPKIRIFKWSRPNIQYKLNVDAPFLHDSSQGGATLCNRVGDLNFGICFYITTDSVFELRLKLYIMRLSKQQRWDLVLAISMLQDASYYGRWKVYADEIRRVSKFAKLVLRPLFREGN</sequence>
<dbReference type="EMBL" id="CAMAPE010000010">
    <property type="protein sequence ID" value="CAH9078301.1"/>
    <property type="molecule type" value="Genomic_DNA"/>
</dbReference>